<reference evidence="2 3" key="1">
    <citation type="journal article" date="2020" name="IScience">
        <title>Genome Sequencing of the Endangered Kingdonia uniflora (Circaeasteraceae, Ranunculales) Reveals Potential Mechanisms of Evolutionary Specialization.</title>
        <authorList>
            <person name="Sun Y."/>
            <person name="Deng T."/>
            <person name="Zhang A."/>
            <person name="Moore M.J."/>
            <person name="Landis J.B."/>
            <person name="Lin N."/>
            <person name="Zhang H."/>
            <person name="Zhang X."/>
            <person name="Huang J."/>
            <person name="Zhang X."/>
            <person name="Sun H."/>
            <person name="Wang H."/>
        </authorList>
    </citation>
    <scope>NUCLEOTIDE SEQUENCE [LARGE SCALE GENOMIC DNA]</scope>
    <source>
        <strain evidence="2">TB1705</strain>
        <tissue evidence="2">Leaf</tissue>
    </source>
</reference>
<dbReference type="SMART" id="SM00213">
    <property type="entry name" value="UBQ"/>
    <property type="match status" value="2"/>
</dbReference>
<dbReference type="PROSITE" id="PS50053">
    <property type="entry name" value="UBIQUITIN_2"/>
    <property type="match status" value="2"/>
</dbReference>
<dbReference type="InterPro" id="IPR029071">
    <property type="entry name" value="Ubiquitin-like_domsf"/>
</dbReference>
<feature type="domain" description="Ubiquitin-like" evidence="1">
    <location>
        <begin position="1"/>
        <end position="76"/>
    </location>
</feature>
<dbReference type="SUPFAM" id="SSF54236">
    <property type="entry name" value="Ubiquitin-like"/>
    <property type="match status" value="3"/>
</dbReference>
<organism evidence="2 3">
    <name type="scientific">Kingdonia uniflora</name>
    <dbReference type="NCBI Taxonomy" id="39325"/>
    <lineage>
        <taxon>Eukaryota</taxon>
        <taxon>Viridiplantae</taxon>
        <taxon>Streptophyta</taxon>
        <taxon>Embryophyta</taxon>
        <taxon>Tracheophyta</taxon>
        <taxon>Spermatophyta</taxon>
        <taxon>Magnoliopsida</taxon>
        <taxon>Ranunculales</taxon>
        <taxon>Circaeasteraceae</taxon>
        <taxon>Kingdonia</taxon>
    </lineage>
</organism>
<dbReference type="EMBL" id="JACGCM010001189">
    <property type="protein sequence ID" value="KAF6159603.1"/>
    <property type="molecule type" value="Genomic_DNA"/>
</dbReference>
<dbReference type="GO" id="GO:0005654">
    <property type="term" value="C:nucleoplasm"/>
    <property type="evidence" value="ECO:0007669"/>
    <property type="project" value="TreeGrafter"/>
</dbReference>
<evidence type="ECO:0000313" key="2">
    <source>
        <dbReference type="EMBL" id="KAF6159603.1"/>
    </source>
</evidence>
<dbReference type="GO" id="GO:0070628">
    <property type="term" value="F:proteasome binding"/>
    <property type="evidence" value="ECO:0007669"/>
    <property type="project" value="TreeGrafter"/>
</dbReference>
<dbReference type="GO" id="GO:0005829">
    <property type="term" value="C:cytosol"/>
    <property type="evidence" value="ECO:0007669"/>
    <property type="project" value="TreeGrafter"/>
</dbReference>
<dbReference type="PANTHER" id="PTHR10621:SF38">
    <property type="entry name" value="UBIQUITIN DOMAIN-CONTAINING PROTEIN 7SL RNA1-RELATED"/>
    <property type="match status" value="1"/>
</dbReference>
<evidence type="ECO:0000259" key="1">
    <source>
        <dbReference type="PROSITE" id="PS50053"/>
    </source>
</evidence>
<dbReference type="Pfam" id="PF00240">
    <property type="entry name" value="ubiquitin"/>
    <property type="match status" value="2"/>
</dbReference>
<dbReference type="PANTHER" id="PTHR10621">
    <property type="entry name" value="UV EXCISION REPAIR PROTEIN RAD23"/>
    <property type="match status" value="1"/>
</dbReference>
<feature type="domain" description="Ubiquitin-like" evidence="1">
    <location>
        <begin position="104"/>
        <end position="177"/>
    </location>
</feature>
<accession>A0A7J7MXJ9</accession>
<dbReference type="CDD" id="cd17039">
    <property type="entry name" value="Ubl_ubiquitin_like"/>
    <property type="match status" value="2"/>
</dbReference>
<dbReference type="Proteomes" id="UP000541444">
    <property type="component" value="Unassembled WGS sequence"/>
</dbReference>
<dbReference type="GO" id="GO:0031593">
    <property type="term" value="F:polyubiquitin modification-dependent protein binding"/>
    <property type="evidence" value="ECO:0007669"/>
    <property type="project" value="TreeGrafter"/>
</dbReference>
<dbReference type="AlphaFoldDB" id="A0A7J7MXJ9"/>
<comment type="caution">
    <text evidence="2">The sequence shown here is derived from an EMBL/GenBank/DDBJ whole genome shotgun (WGS) entry which is preliminary data.</text>
</comment>
<dbReference type="InterPro" id="IPR000626">
    <property type="entry name" value="Ubiquitin-like_dom"/>
</dbReference>
<proteinExistence type="predicted"/>
<name>A0A7J7MXJ9_9MAGN</name>
<keyword evidence="3" id="KW-1185">Reference proteome</keyword>
<dbReference type="GO" id="GO:0043130">
    <property type="term" value="F:ubiquitin binding"/>
    <property type="evidence" value="ECO:0007669"/>
    <property type="project" value="TreeGrafter"/>
</dbReference>
<dbReference type="Gene3D" id="3.10.20.90">
    <property type="entry name" value="Phosphatidylinositol 3-kinase Catalytic Subunit, Chain A, domain 1"/>
    <property type="match status" value="3"/>
</dbReference>
<evidence type="ECO:0000313" key="3">
    <source>
        <dbReference type="Proteomes" id="UP000541444"/>
    </source>
</evidence>
<sequence>MDVIIEVHTERKFTIEVGFLDTVLEMKQKIQKYERIPITKQTLVFNNQVMEDDRDTEFYEVLEGSRIQLHIKPEPGKPTTPATTTKIERSFSSSCLSSAVSNKVRVIINVPSSKKQFSLEVEITDKVSHLKEKIHEVEALPLDGFVLFFKSVELVDQFHSLSDYLISDLSEVNLIIKPTFSPPNSTSSSPLHAGGSSKRLKLMVLLPKSRTQKIKVEVNVLDNVGELRKELQKLQQHIQFNLPTESYFFIYKQNVKDDDRYFRWHDVRQGDTVEIFSGSVTGG</sequence>
<dbReference type="OrthoDB" id="419317at2759"/>
<protein>
    <recommendedName>
        <fullName evidence="1">Ubiquitin-like domain-containing protein</fullName>
    </recommendedName>
</protein>
<gene>
    <name evidence="2" type="ORF">GIB67_034565</name>
</gene>
<dbReference type="GO" id="GO:0043161">
    <property type="term" value="P:proteasome-mediated ubiquitin-dependent protein catabolic process"/>
    <property type="evidence" value="ECO:0007669"/>
    <property type="project" value="TreeGrafter"/>
</dbReference>